<evidence type="ECO:0000256" key="1">
    <source>
        <dbReference type="ARBA" id="ARBA00004123"/>
    </source>
</evidence>
<evidence type="ECO:0000256" key="4">
    <source>
        <dbReference type="ARBA" id="ARBA00023242"/>
    </source>
</evidence>
<keyword evidence="4" id="KW-0539">Nucleus</keyword>
<protein>
    <submittedName>
        <fullName evidence="7">Uncharacterized protein</fullName>
    </submittedName>
</protein>
<dbReference type="PROSITE" id="PS50985">
    <property type="entry name" value="GRAS"/>
    <property type="match status" value="1"/>
</dbReference>
<dbReference type="AlphaFoldDB" id="A0A2N9HC96"/>
<gene>
    <name evidence="7" type="ORF">FSB_LOCUS37654</name>
</gene>
<dbReference type="PANTHER" id="PTHR31636">
    <property type="entry name" value="OSJNBA0084A10.13 PROTEIN-RELATED"/>
    <property type="match status" value="1"/>
</dbReference>
<feature type="short sequence motif" description="VHIID" evidence="5">
    <location>
        <begin position="318"/>
        <end position="322"/>
    </location>
</feature>
<comment type="subcellular location">
    <subcellularLocation>
        <location evidence="1">Nucleus</location>
    </subcellularLocation>
</comment>
<evidence type="ECO:0000256" key="2">
    <source>
        <dbReference type="ARBA" id="ARBA00023015"/>
    </source>
</evidence>
<accession>A0A2N9HC96</accession>
<dbReference type="Pfam" id="PF03514">
    <property type="entry name" value="GRAS"/>
    <property type="match status" value="2"/>
</dbReference>
<organism evidence="7">
    <name type="scientific">Fagus sylvatica</name>
    <name type="common">Beechnut</name>
    <dbReference type="NCBI Taxonomy" id="28930"/>
    <lineage>
        <taxon>Eukaryota</taxon>
        <taxon>Viridiplantae</taxon>
        <taxon>Streptophyta</taxon>
        <taxon>Embryophyta</taxon>
        <taxon>Tracheophyta</taxon>
        <taxon>Spermatophyta</taxon>
        <taxon>Magnoliopsida</taxon>
        <taxon>eudicotyledons</taxon>
        <taxon>Gunneridae</taxon>
        <taxon>Pentapetalae</taxon>
        <taxon>rosids</taxon>
        <taxon>fabids</taxon>
        <taxon>Fagales</taxon>
        <taxon>Fagaceae</taxon>
        <taxon>Fagus</taxon>
    </lineage>
</organism>
<evidence type="ECO:0000313" key="7">
    <source>
        <dbReference type="EMBL" id="SPD09772.1"/>
    </source>
</evidence>
<comment type="caution">
    <text evidence="5">Lacks conserved residue(s) required for the propagation of feature annotation.</text>
</comment>
<evidence type="ECO:0000256" key="5">
    <source>
        <dbReference type="PROSITE-ProRule" id="PRU01191"/>
    </source>
</evidence>
<evidence type="ECO:0000256" key="3">
    <source>
        <dbReference type="ARBA" id="ARBA00023163"/>
    </source>
</evidence>
<feature type="region of interest" description="Leucine repeat I (LRI)" evidence="5">
    <location>
        <begin position="208"/>
        <end position="268"/>
    </location>
</feature>
<reference evidence="7" key="1">
    <citation type="submission" date="2018-02" db="EMBL/GenBank/DDBJ databases">
        <authorList>
            <person name="Cohen D.B."/>
            <person name="Kent A.D."/>
        </authorList>
    </citation>
    <scope>NUCLEOTIDE SEQUENCE</scope>
</reference>
<keyword evidence="3" id="KW-0804">Transcription</keyword>
<dbReference type="InterPro" id="IPR005202">
    <property type="entry name" value="TF_GRAS"/>
</dbReference>
<name>A0A2N9HC96_FAGSY</name>
<keyword evidence="2" id="KW-0805">Transcription regulation</keyword>
<dbReference type="GO" id="GO:0005634">
    <property type="term" value="C:nucleus"/>
    <property type="evidence" value="ECO:0007669"/>
    <property type="project" value="UniProtKB-SubCell"/>
</dbReference>
<proteinExistence type="inferred from homology"/>
<feature type="region of interest" description="SAW" evidence="5">
    <location>
        <begin position="453"/>
        <end position="527"/>
    </location>
</feature>
<evidence type="ECO:0000256" key="6">
    <source>
        <dbReference type="SAM" id="MobiDB-lite"/>
    </source>
</evidence>
<dbReference type="EMBL" id="OIVN01003245">
    <property type="protein sequence ID" value="SPD09772.1"/>
    <property type="molecule type" value="Genomic_DNA"/>
</dbReference>
<sequence length="527" mass="59086">MDSRPFFGLGVTGAGISFTSSHPTVPSIPNRLLGSLKFDIGNSPNSPFSTQFDTDTITALSDSQEQHSSTENLSGASPSCNSSLESNNYFYRPRPSIDCRQDGLQLHSGEAFFTQNANCSQNIKHVLLDIETALMGPDDKEEVTTREISIPETTNQRSRSWSQEPQGVHVFHSQPAFVPTPTQSGEVVHAEQRHKAIDEESLQGFPLGNLKQLLIACAKALSENKMVDFDNLIEKARAAVSITGEPIQRLGAYMVEGLVARKEASGTNIYHALRCREPESKDLLSYMQMLYEICPYLKFGYMAANGAIADACKYEDRIHIIDFQNCSGNPVDDSPSSACSTPWRGSPCADYRELMILLTSMPVLHHTLDESVDVNNPRDELLRMVKSLSPKVVTLVEQESNTNTTPFYHRFVETLDYYLAMFESIDVTLPRNSKDRINVEQHCLARDIVNIIACEGKERVERHELFSKWKSRLTMAGFRQYPLSTYVNSVIKSLLRCYSEHYTLVEKDGAMLLGWKDRNLISASAWQ</sequence>
<feature type="region of interest" description="Disordered" evidence="6">
    <location>
        <begin position="60"/>
        <end position="81"/>
    </location>
</feature>
<comment type="similarity">
    <text evidence="5">Belongs to the GRAS family.</text>
</comment>